<evidence type="ECO:0000313" key="8">
    <source>
        <dbReference type="Proteomes" id="UP000193622"/>
    </source>
</evidence>
<evidence type="ECO:0000313" key="7">
    <source>
        <dbReference type="EMBL" id="ORV84949.1"/>
    </source>
</evidence>
<evidence type="ECO:0000256" key="1">
    <source>
        <dbReference type="ARBA" id="ARBA00007749"/>
    </source>
</evidence>
<comment type="similarity">
    <text evidence="1">Belongs to the metallo-beta-lactamase superfamily.</text>
</comment>
<dbReference type="GO" id="GO:0016787">
    <property type="term" value="F:hydrolase activity"/>
    <property type="evidence" value="ECO:0007669"/>
    <property type="project" value="UniProtKB-KW"/>
</dbReference>
<proteinExistence type="inferred from homology"/>
<gene>
    <name evidence="7" type="ORF">AWC12_00485</name>
    <name evidence="6" type="ORF">OY187_14630</name>
</gene>
<dbReference type="GO" id="GO:0046872">
    <property type="term" value="F:metal ion binding"/>
    <property type="evidence" value="ECO:0007669"/>
    <property type="project" value="UniProtKB-KW"/>
</dbReference>
<dbReference type="CDD" id="cd16277">
    <property type="entry name" value="metallo-hydrolase-like_MBL-fold"/>
    <property type="match status" value="1"/>
</dbReference>
<reference evidence="7 8" key="1">
    <citation type="submission" date="2016-01" db="EMBL/GenBank/DDBJ databases">
        <title>The new phylogeny of the genus Mycobacterium.</title>
        <authorList>
            <person name="Tarcisio F."/>
            <person name="Conor M."/>
            <person name="Antonella G."/>
            <person name="Elisabetta G."/>
            <person name="Giulia F.S."/>
            <person name="Sara T."/>
            <person name="Anna F."/>
            <person name="Clotilde B."/>
            <person name="Roberto B."/>
            <person name="Veronica D.S."/>
            <person name="Fabio R."/>
            <person name="Monica P."/>
            <person name="Olivier J."/>
            <person name="Enrico T."/>
            <person name="Nicola S."/>
        </authorList>
    </citation>
    <scope>NUCLEOTIDE SEQUENCE [LARGE SCALE GENOMIC DNA]</scope>
    <source>
        <strain evidence="7 8">DSM 45541</strain>
    </source>
</reference>
<keyword evidence="9" id="KW-1185">Reference proteome</keyword>
<organism evidence="7 8">
    <name type="scientific">Mycolicibacterium iranicum</name>
    <name type="common">Mycobacterium iranicum</name>
    <dbReference type="NCBI Taxonomy" id="912594"/>
    <lineage>
        <taxon>Bacteria</taxon>
        <taxon>Bacillati</taxon>
        <taxon>Actinomycetota</taxon>
        <taxon>Actinomycetes</taxon>
        <taxon>Mycobacteriales</taxon>
        <taxon>Mycobacteriaceae</taxon>
        <taxon>Mycolicibacterium</taxon>
    </lineage>
</organism>
<evidence type="ECO:0000313" key="6">
    <source>
        <dbReference type="EMBL" id="MCZ0729288.1"/>
    </source>
</evidence>
<dbReference type="SMART" id="SM00849">
    <property type="entry name" value="Lactamase_B"/>
    <property type="match status" value="1"/>
</dbReference>
<dbReference type="InterPro" id="IPR036866">
    <property type="entry name" value="RibonucZ/Hydroxyglut_hydro"/>
</dbReference>
<protein>
    <submittedName>
        <fullName evidence="7">MBL fold metallo-hydrolase</fullName>
    </submittedName>
</protein>
<evidence type="ECO:0000256" key="2">
    <source>
        <dbReference type="ARBA" id="ARBA00022723"/>
    </source>
</evidence>
<dbReference type="PANTHER" id="PTHR42978:SF6">
    <property type="entry name" value="QUORUM-QUENCHING LACTONASE YTNP-RELATED"/>
    <property type="match status" value="1"/>
</dbReference>
<evidence type="ECO:0000256" key="3">
    <source>
        <dbReference type="ARBA" id="ARBA00022801"/>
    </source>
</evidence>
<dbReference type="InterPro" id="IPR001279">
    <property type="entry name" value="Metallo-B-lactamas"/>
</dbReference>
<dbReference type="PANTHER" id="PTHR42978">
    <property type="entry name" value="QUORUM-QUENCHING LACTONASE YTNP-RELATED-RELATED"/>
    <property type="match status" value="1"/>
</dbReference>
<dbReference type="SUPFAM" id="SSF56281">
    <property type="entry name" value="Metallo-hydrolase/oxidoreductase"/>
    <property type="match status" value="1"/>
</dbReference>
<dbReference type="AlphaFoldDB" id="A0A1X1WEE3"/>
<dbReference type="RefSeq" id="WP_085176769.1">
    <property type="nucleotide sequence ID" value="NZ_JAPQYE010000006.1"/>
</dbReference>
<dbReference type="Proteomes" id="UP000193622">
    <property type="component" value="Unassembled WGS sequence"/>
</dbReference>
<dbReference type="Pfam" id="PF00753">
    <property type="entry name" value="Lactamase_B"/>
    <property type="match status" value="1"/>
</dbReference>
<feature type="domain" description="Metallo-beta-lactamase" evidence="5">
    <location>
        <begin position="57"/>
        <end position="265"/>
    </location>
</feature>
<sequence length="292" mass="32239">MSDSVRLGRAVLSRVVETRIQLRTALFGETPPEAWRDNAELLEPLFWDRGADEWKIVMQTWVLRVDGLTVLVDTGVGNDRDRPHMPPLDHLDTGFLDALAGAGARPEDVDVVINTHVHTDHVGWNTRLVHGTWVPTFPNARYLMPELDYRHFAPGGAGDREQMRIVFADSIIPVESQMELYSGDHQVSESLWLRPAAGHTPGSSVVWLDAGVPAVFVGDLTHCPIQLPRPDDPCAFDENPHEAAVTRNRVLTEAARRRAAVIPAHYPGPGGATVVARGDEFIVDDWLGLPAI</sequence>
<dbReference type="EMBL" id="JAPQYE010000006">
    <property type="protein sequence ID" value="MCZ0729288.1"/>
    <property type="molecule type" value="Genomic_DNA"/>
</dbReference>
<evidence type="ECO:0000256" key="4">
    <source>
        <dbReference type="ARBA" id="ARBA00022833"/>
    </source>
</evidence>
<accession>A0A1X1WEE3</accession>
<dbReference type="Gene3D" id="3.60.15.10">
    <property type="entry name" value="Ribonuclease Z/Hydroxyacylglutathione hydrolase-like"/>
    <property type="match status" value="1"/>
</dbReference>
<dbReference type="Proteomes" id="UP001084650">
    <property type="component" value="Unassembled WGS sequence"/>
</dbReference>
<keyword evidence="3 7" id="KW-0378">Hydrolase</keyword>
<dbReference type="EMBL" id="LQPC01000045">
    <property type="protein sequence ID" value="ORV84949.1"/>
    <property type="molecule type" value="Genomic_DNA"/>
</dbReference>
<keyword evidence="4" id="KW-0862">Zinc</keyword>
<dbReference type="InterPro" id="IPR051013">
    <property type="entry name" value="MBL_superfamily_lactonases"/>
</dbReference>
<name>A0A1X1WEE3_MYCIR</name>
<comment type="caution">
    <text evidence="7">The sequence shown here is derived from an EMBL/GenBank/DDBJ whole genome shotgun (WGS) entry which is preliminary data.</text>
</comment>
<reference evidence="6" key="2">
    <citation type="submission" date="2022-12" db="EMBL/GenBank/DDBJ databases">
        <title>Whole genome sequence of Mycolicibacterium iranicum strain SBH312.</title>
        <authorList>
            <person name="Jani J."/>
            <person name="Arifin Mustapha Z."/>
            <person name="Ahmed K."/>
            <person name="Kai Ling C."/>
        </authorList>
    </citation>
    <scope>NUCLEOTIDE SEQUENCE</scope>
    <source>
        <strain evidence="6">SBH312</strain>
    </source>
</reference>
<keyword evidence="2" id="KW-0479">Metal-binding</keyword>
<evidence type="ECO:0000259" key="5">
    <source>
        <dbReference type="SMART" id="SM00849"/>
    </source>
</evidence>
<evidence type="ECO:0000313" key="9">
    <source>
        <dbReference type="Proteomes" id="UP001084650"/>
    </source>
</evidence>